<dbReference type="PIRSF" id="PIRSF000077">
    <property type="entry name" value="Thioredoxin"/>
    <property type="match status" value="1"/>
</dbReference>
<dbReference type="EMBL" id="JPGY02000001">
    <property type="protein sequence ID" value="KRU11929.1"/>
    <property type="molecule type" value="Genomic_DNA"/>
</dbReference>
<keyword evidence="4" id="KW-0249">Electron transport</keyword>
<dbReference type="CDD" id="cd02947">
    <property type="entry name" value="TRX_family"/>
    <property type="match status" value="1"/>
</dbReference>
<evidence type="ECO:0000259" key="11">
    <source>
        <dbReference type="PROSITE" id="PS51352"/>
    </source>
</evidence>
<evidence type="ECO:0000313" key="13">
    <source>
        <dbReference type="EMBL" id="KRU11929.1"/>
    </source>
</evidence>
<dbReference type="GO" id="GO:0045454">
    <property type="term" value="P:cell redox homeostasis"/>
    <property type="evidence" value="ECO:0007669"/>
    <property type="project" value="TreeGrafter"/>
</dbReference>
<keyword evidence="5 10" id="KW-1015">Disulfide bond</keyword>
<proteinExistence type="inferred from homology"/>
<evidence type="ECO:0000256" key="2">
    <source>
        <dbReference type="ARBA" id="ARBA00020570"/>
    </source>
</evidence>
<dbReference type="Proteomes" id="UP000028042">
    <property type="component" value="Unassembled WGS sequence"/>
</dbReference>
<evidence type="ECO:0000256" key="4">
    <source>
        <dbReference type="ARBA" id="ARBA00022982"/>
    </source>
</evidence>
<dbReference type="Proteomes" id="UP000030905">
    <property type="component" value="Chromosome"/>
</dbReference>
<reference evidence="13" key="2">
    <citation type="submission" date="2015-10" db="EMBL/GenBank/DDBJ databases">
        <title>Improved Draft Genome Sequence of Clostridium pasteurianum Strain ATCC 6013 (DSM 525) Using a Hybrid Next-Generation Sequencing Approach.</title>
        <authorList>
            <person name="Pyne M.E."/>
            <person name="Utturkar S.M."/>
            <person name="Brown S.D."/>
            <person name="Moo-Young M."/>
            <person name="Chung D.A."/>
            <person name="Chou P.C."/>
        </authorList>
    </citation>
    <scope>NUCLEOTIDE SEQUENCE</scope>
    <source>
        <strain evidence="13">ATCC 6013</strain>
    </source>
</reference>
<keyword evidence="3" id="KW-0813">Transport</keyword>
<dbReference type="EMBL" id="CP009268">
    <property type="protein sequence ID" value="AJA52061.1"/>
    <property type="molecule type" value="Genomic_DNA"/>
</dbReference>
<dbReference type="InterPro" id="IPR017937">
    <property type="entry name" value="Thioredoxin_CS"/>
</dbReference>
<dbReference type="PROSITE" id="PS00194">
    <property type="entry name" value="THIOREDOXIN_1"/>
    <property type="match status" value="1"/>
</dbReference>
<dbReference type="PANTHER" id="PTHR45663">
    <property type="entry name" value="GEO12009P1"/>
    <property type="match status" value="1"/>
</dbReference>
<evidence type="ECO:0000256" key="7">
    <source>
        <dbReference type="NCBIfam" id="TIGR01068"/>
    </source>
</evidence>
<gene>
    <name evidence="12" type="primary">trxA1</name>
    <name evidence="12" type="ORF">CLPA_c20030</name>
    <name evidence="13" type="ORF">CP6013_01176</name>
</gene>
<evidence type="ECO:0000256" key="3">
    <source>
        <dbReference type="ARBA" id="ARBA00022448"/>
    </source>
</evidence>
<dbReference type="RefSeq" id="WP_003442330.1">
    <property type="nucleotide sequence ID" value="NZ_ANZB01000002.1"/>
</dbReference>
<evidence type="ECO:0000256" key="6">
    <source>
        <dbReference type="ARBA" id="ARBA00023284"/>
    </source>
</evidence>
<dbReference type="PROSITE" id="PS51352">
    <property type="entry name" value="THIOREDOXIN_2"/>
    <property type="match status" value="1"/>
</dbReference>
<feature type="disulfide bond" description="Redox-active" evidence="10">
    <location>
        <begin position="30"/>
        <end position="33"/>
    </location>
</feature>
<dbReference type="eggNOG" id="COG3118">
    <property type="taxonomic scope" value="Bacteria"/>
</dbReference>
<feature type="domain" description="Thioredoxin" evidence="11">
    <location>
        <begin position="1"/>
        <end position="105"/>
    </location>
</feature>
<dbReference type="GO" id="GO:0015035">
    <property type="term" value="F:protein-disulfide reductase activity"/>
    <property type="evidence" value="ECO:0007669"/>
    <property type="project" value="UniProtKB-UniRule"/>
</dbReference>
<organism evidence="12 15">
    <name type="scientific">Clostridium pasteurianum DSM 525 = ATCC 6013</name>
    <dbReference type="NCBI Taxonomy" id="1262449"/>
    <lineage>
        <taxon>Bacteria</taxon>
        <taxon>Bacillati</taxon>
        <taxon>Bacillota</taxon>
        <taxon>Clostridia</taxon>
        <taxon>Eubacteriales</taxon>
        <taxon>Clostridiaceae</taxon>
        <taxon>Clostridium</taxon>
    </lineage>
</organism>
<evidence type="ECO:0000313" key="14">
    <source>
        <dbReference type="Proteomes" id="UP000028042"/>
    </source>
</evidence>
<dbReference type="PRINTS" id="PR00421">
    <property type="entry name" value="THIOREDOXIN"/>
</dbReference>
<evidence type="ECO:0000256" key="9">
    <source>
        <dbReference type="PIRSR" id="PIRSR000077-1"/>
    </source>
</evidence>
<evidence type="ECO:0000256" key="8">
    <source>
        <dbReference type="PIRNR" id="PIRNR000077"/>
    </source>
</evidence>
<dbReference type="KEGG" id="cpae:CPAST_c20030"/>
<feature type="site" description="Contributes to redox potential value" evidence="9">
    <location>
        <position position="31"/>
    </location>
</feature>
<evidence type="ECO:0000256" key="5">
    <source>
        <dbReference type="ARBA" id="ARBA00023157"/>
    </source>
</evidence>
<keyword evidence="6 10" id="KW-0676">Redox-active center</keyword>
<reference evidence="13 14" key="3">
    <citation type="journal article" name="Genome Announc.">
        <title>Improved Draft Genome Sequence of Clostridium pasteurianum Strain ATCC 6013 (DSM 525) Using a Hybrid Next-Generation Sequencing Approach.</title>
        <authorList>
            <person name="Pyne M.E."/>
            <person name="Utturkar S."/>
            <person name="Brown S.D."/>
            <person name="Moo-Young M."/>
            <person name="Chung D.A."/>
            <person name="Chou C.P."/>
        </authorList>
    </citation>
    <scope>NUCLEOTIDE SEQUENCE [LARGE SCALE GENOMIC DNA]</scope>
    <source>
        <strain evidence="13 14">ATCC 6013</strain>
    </source>
</reference>
<dbReference type="InterPro" id="IPR036249">
    <property type="entry name" value="Thioredoxin-like_sf"/>
</dbReference>
<dbReference type="InterPro" id="IPR013766">
    <property type="entry name" value="Thioredoxin_domain"/>
</dbReference>
<dbReference type="Pfam" id="PF00085">
    <property type="entry name" value="Thioredoxin"/>
    <property type="match status" value="1"/>
</dbReference>
<dbReference type="GeneID" id="93074154"/>
<dbReference type="AlphaFoldDB" id="A0A0H3J835"/>
<dbReference type="GO" id="GO:0005829">
    <property type="term" value="C:cytosol"/>
    <property type="evidence" value="ECO:0007669"/>
    <property type="project" value="TreeGrafter"/>
</dbReference>
<feature type="site" description="Deprotonates C-terminal active site Cys" evidence="9">
    <location>
        <position position="24"/>
    </location>
</feature>
<evidence type="ECO:0000313" key="12">
    <source>
        <dbReference type="EMBL" id="AJA52061.1"/>
    </source>
</evidence>
<dbReference type="KEGG" id="cpat:CLPA_c20030"/>
<dbReference type="SUPFAM" id="SSF52833">
    <property type="entry name" value="Thioredoxin-like"/>
    <property type="match status" value="1"/>
</dbReference>
<dbReference type="NCBIfam" id="TIGR01068">
    <property type="entry name" value="thioredoxin"/>
    <property type="match status" value="1"/>
</dbReference>
<dbReference type="PATRIC" id="fig|1262449.3.peg.992"/>
<dbReference type="Gene3D" id="3.40.30.10">
    <property type="entry name" value="Glutaredoxin"/>
    <property type="match status" value="1"/>
</dbReference>
<feature type="site" description="Contributes to redox potential value" evidence="9">
    <location>
        <position position="32"/>
    </location>
</feature>
<name>A0A0H3J835_CLOPA</name>
<dbReference type="InterPro" id="IPR005746">
    <property type="entry name" value="Thioredoxin"/>
</dbReference>
<sequence>MARIINTFEFQDEVLNKSGIVIVDFFATWCASCKTLDPILDEISVYLKGKAKILKLDVNKSPEIAQKYEVSGVPIMILFRDGKAIDKIVGFQPKYVLRSKLQNLL</sequence>
<keyword evidence="15" id="KW-1185">Reference proteome</keyword>
<comment type="similarity">
    <text evidence="1 8">Belongs to the thioredoxin family.</text>
</comment>
<dbReference type="FunFam" id="3.40.30.10:FF:000001">
    <property type="entry name" value="Thioredoxin"/>
    <property type="match status" value="1"/>
</dbReference>
<dbReference type="PANTHER" id="PTHR45663:SF11">
    <property type="entry name" value="GEO12009P1"/>
    <property type="match status" value="1"/>
</dbReference>
<evidence type="ECO:0000256" key="1">
    <source>
        <dbReference type="ARBA" id="ARBA00008987"/>
    </source>
</evidence>
<accession>A0A0H3J835</accession>
<evidence type="ECO:0000313" key="15">
    <source>
        <dbReference type="Proteomes" id="UP000030905"/>
    </source>
</evidence>
<protein>
    <recommendedName>
        <fullName evidence="2 7">Thioredoxin</fullName>
    </recommendedName>
</protein>
<feature type="active site" description="Nucleophile" evidence="9">
    <location>
        <position position="30"/>
    </location>
</feature>
<evidence type="ECO:0000256" key="10">
    <source>
        <dbReference type="PIRSR" id="PIRSR000077-4"/>
    </source>
</evidence>
<feature type="active site" description="Nucleophile" evidence="9">
    <location>
        <position position="33"/>
    </location>
</feature>
<reference evidence="12 15" key="1">
    <citation type="journal article" date="2015" name="Genome Announc.">
        <title>Complete Genome Sequence of the Nitrogen-Fixing and Solvent-Producing Clostridium pasteurianum DSM 525.</title>
        <authorList>
            <person name="Poehlein A."/>
            <person name="Grosse-Honebrink A."/>
            <person name="Zhang Y."/>
            <person name="Minton N.P."/>
            <person name="Daniel R."/>
        </authorList>
    </citation>
    <scope>NUCLEOTIDE SEQUENCE [LARGE SCALE GENOMIC DNA]</scope>
    <source>
        <strain evidence="12">DSM 525</strain>
        <strain evidence="15">DSM 525 / ATCC 6013</strain>
    </source>
</reference>